<dbReference type="InParanoid" id="A0A2K1IDE6"/>
<proteinExistence type="predicted"/>
<keyword evidence="4" id="KW-1185">Reference proteome</keyword>
<accession>A0A2K1IDE6</accession>
<name>A0A2K1IDE6_PHYPA</name>
<evidence type="ECO:0000313" key="3">
    <source>
        <dbReference type="EnsemblPlants" id="PAC:32979611.CDS.1"/>
    </source>
</evidence>
<reference evidence="3" key="3">
    <citation type="submission" date="2020-12" db="UniProtKB">
        <authorList>
            <consortium name="EnsemblPlants"/>
        </authorList>
    </citation>
    <scope>IDENTIFICATION</scope>
</reference>
<sequence>MEIKFLLFFLLKGILYHCCNILQADHLVVVLQILDLIELKALIQWSVNLILNLYL</sequence>
<dbReference type="Gramene" id="Pp3c25_1360V3.2">
    <property type="protein sequence ID" value="PAC:32979612.CDS.1"/>
    <property type="gene ID" value="Pp3c25_1360"/>
</dbReference>
<feature type="signal peptide" evidence="1">
    <location>
        <begin position="1"/>
        <end position="24"/>
    </location>
</feature>
<dbReference type="EMBL" id="ABEU02000025">
    <property type="protein sequence ID" value="PNR27290.1"/>
    <property type="molecule type" value="Genomic_DNA"/>
</dbReference>
<gene>
    <name evidence="2" type="ORF">PHYPA_029442</name>
</gene>
<evidence type="ECO:0000256" key="1">
    <source>
        <dbReference type="SAM" id="SignalP"/>
    </source>
</evidence>
<organism evidence="2">
    <name type="scientific">Physcomitrium patens</name>
    <name type="common">Spreading-leaved earth moss</name>
    <name type="synonym">Physcomitrella patens</name>
    <dbReference type="NCBI Taxonomy" id="3218"/>
    <lineage>
        <taxon>Eukaryota</taxon>
        <taxon>Viridiplantae</taxon>
        <taxon>Streptophyta</taxon>
        <taxon>Embryophyta</taxon>
        <taxon>Bryophyta</taxon>
        <taxon>Bryophytina</taxon>
        <taxon>Bryopsida</taxon>
        <taxon>Funariidae</taxon>
        <taxon>Funariales</taxon>
        <taxon>Funariaceae</taxon>
        <taxon>Physcomitrium</taxon>
    </lineage>
</organism>
<feature type="chain" id="PRO_5036042693" evidence="1">
    <location>
        <begin position="25"/>
        <end position="55"/>
    </location>
</feature>
<dbReference type="AlphaFoldDB" id="A0A2K1IDE6"/>
<keyword evidence="1" id="KW-0732">Signal</keyword>
<dbReference type="EnsemblPlants" id="Pp3c25_1360V3.1">
    <property type="protein sequence ID" value="PAC:32979611.CDS.1"/>
    <property type="gene ID" value="Pp3c25_1360"/>
</dbReference>
<dbReference type="Gramene" id="Pp3c25_1360V3.1">
    <property type="protein sequence ID" value="PAC:32979611.CDS.1"/>
    <property type="gene ID" value="Pp3c25_1360"/>
</dbReference>
<protein>
    <submittedName>
        <fullName evidence="2 3">Uncharacterized protein</fullName>
    </submittedName>
</protein>
<reference evidence="2 4" key="2">
    <citation type="journal article" date="2018" name="Plant J.">
        <title>The Physcomitrella patens chromosome-scale assembly reveals moss genome structure and evolution.</title>
        <authorList>
            <person name="Lang D."/>
            <person name="Ullrich K.K."/>
            <person name="Murat F."/>
            <person name="Fuchs J."/>
            <person name="Jenkins J."/>
            <person name="Haas F.B."/>
            <person name="Piednoel M."/>
            <person name="Gundlach H."/>
            <person name="Van Bel M."/>
            <person name="Meyberg R."/>
            <person name="Vives C."/>
            <person name="Morata J."/>
            <person name="Symeonidi A."/>
            <person name="Hiss M."/>
            <person name="Muchero W."/>
            <person name="Kamisugi Y."/>
            <person name="Saleh O."/>
            <person name="Blanc G."/>
            <person name="Decker E.L."/>
            <person name="van Gessel N."/>
            <person name="Grimwood J."/>
            <person name="Hayes R.D."/>
            <person name="Graham S.W."/>
            <person name="Gunter L.E."/>
            <person name="McDaniel S.F."/>
            <person name="Hoernstein S.N.W."/>
            <person name="Larsson A."/>
            <person name="Li F.W."/>
            <person name="Perroud P.F."/>
            <person name="Phillips J."/>
            <person name="Ranjan P."/>
            <person name="Rokshar D.S."/>
            <person name="Rothfels C.J."/>
            <person name="Schneider L."/>
            <person name="Shu S."/>
            <person name="Stevenson D.W."/>
            <person name="Thummler F."/>
            <person name="Tillich M."/>
            <person name="Villarreal Aguilar J.C."/>
            <person name="Widiez T."/>
            <person name="Wong G.K."/>
            <person name="Wymore A."/>
            <person name="Zhang Y."/>
            <person name="Zimmer A.D."/>
            <person name="Quatrano R.S."/>
            <person name="Mayer K.F.X."/>
            <person name="Goodstein D."/>
            <person name="Casacuberta J.M."/>
            <person name="Vandepoele K."/>
            <person name="Reski R."/>
            <person name="Cuming A.C."/>
            <person name="Tuskan G.A."/>
            <person name="Maumus F."/>
            <person name="Salse J."/>
            <person name="Schmutz J."/>
            <person name="Rensing S.A."/>
        </authorList>
    </citation>
    <scope>NUCLEOTIDE SEQUENCE [LARGE SCALE GENOMIC DNA]</scope>
    <source>
        <strain evidence="3 4">cv. Gransden 2004</strain>
    </source>
</reference>
<reference evidence="2 4" key="1">
    <citation type="journal article" date="2008" name="Science">
        <title>The Physcomitrella genome reveals evolutionary insights into the conquest of land by plants.</title>
        <authorList>
            <person name="Rensing S."/>
            <person name="Lang D."/>
            <person name="Zimmer A."/>
            <person name="Terry A."/>
            <person name="Salamov A."/>
            <person name="Shapiro H."/>
            <person name="Nishiyama T."/>
            <person name="Perroud P.-F."/>
            <person name="Lindquist E."/>
            <person name="Kamisugi Y."/>
            <person name="Tanahashi T."/>
            <person name="Sakakibara K."/>
            <person name="Fujita T."/>
            <person name="Oishi K."/>
            <person name="Shin-I T."/>
            <person name="Kuroki Y."/>
            <person name="Toyoda A."/>
            <person name="Suzuki Y."/>
            <person name="Hashimoto A."/>
            <person name="Yamaguchi K."/>
            <person name="Sugano A."/>
            <person name="Kohara Y."/>
            <person name="Fujiyama A."/>
            <person name="Anterola A."/>
            <person name="Aoki S."/>
            <person name="Ashton N."/>
            <person name="Barbazuk W.B."/>
            <person name="Barker E."/>
            <person name="Bennetzen J."/>
            <person name="Bezanilla M."/>
            <person name="Blankenship R."/>
            <person name="Cho S.H."/>
            <person name="Dutcher S."/>
            <person name="Estelle M."/>
            <person name="Fawcett J.A."/>
            <person name="Gundlach H."/>
            <person name="Hanada K."/>
            <person name="Heyl A."/>
            <person name="Hicks K.A."/>
            <person name="Hugh J."/>
            <person name="Lohr M."/>
            <person name="Mayer K."/>
            <person name="Melkozernov A."/>
            <person name="Murata T."/>
            <person name="Nelson D."/>
            <person name="Pils B."/>
            <person name="Prigge M."/>
            <person name="Reiss B."/>
            <person name="Renner T."/>
            <person name="Rombauts S."/>
            <person name="Rushton P."/>
            <person name="Sanderfoot A."/>
            <person name="Schween G."/>
            <person name="Shiu S.-H."/>
            <person name="Stueber K."/>
            <person name="Theodoulou F.L."/>
            <person name="Tu H."/>
            <person name="Van de Peer Y."/>
            <person name="Verrier P.J."/>
            <person name="Waters E."/>
            <person name="Wood A."/>
            <person name="Yang L."/>
            <person name="Cove D."/>
            <person name="Cuming A."/>
            <person name="Hasebe M."/>
            <person name="Lucas S."/>
            <person name="Mishler D.B."/>
            <person name="Reski R."/>
            <person name="Grigoriev I."/>
            <person name="Quatrano R.S."/>
            <person name="Boore J.L."/>
        </authorList>
    </citation>
    <scope>NUCLEOTIDE SEQUENCE [LARGE SCALE GENOMIC DNA]</scope>
    <source>
        <strain evidence="3 4">cv. Gransden 2004</strain>
    </source>
</reference>
<evidence type="ECO:0000313" key="4">
    <source>
        <dbReference type="Proteomes" id="UP000006727"/>
    </source>
</evidence>
<evidence type="ECO:0000313" key="2">
    <source>
        <dbReference type="EMBL" id="PNR27290.1"/>
    </source>
</evidence>
<dbReference type="Proteomes" id="UP000006727">
    <property type="component" value="Chromosome 25"/>
</dbReference>
<dbReference type="EnsemblPlants" id="Pp3c25_1360V3.2">
    <property type="protein sequence ID" value="PAC:32979612.CDS.1"/>
    <property type="gene ID" value="Pp3c25_1360"/>
</dbReference>